<feature type="compositionally biased region" description="Basic and acidic residues" evidence="4">
    <location>
        <begin position="10"/>
        <end position="29"/>
    </location>
</feature>
<evidence type="ECO:0000313" key="5">
    <source>
        <dbReference type="EMBL" id="KIR46536.1"/>
    </source>
</evidence>
<feature type="compositionally biased region" description="Basic and acidic residues" evidence="4">
    <location>
        <begin position="101"/>
        <end position="110"/>
    </location>
</feature>
<dbReference type="Pfam" id="PF07052">
    <property type="entry name" value="Hep_59"/>
    <property type="match status" value="1"/>
</dbReference>
<evidence type="ECO:0000256" key="2">
    <source>
        <dbReference type="ARBA" id="ARBA00007643"/>
    </source>
</evidence>
<dbReference type="GO" id="GO:0000398">
    <property type="term" value="P:mRNA splicing, via spliceosome"/>
    <property type="evidence" value="ECO:0007669"/>
    <property type="project" value="TreeGrafter"/>
</dbReference>
<dbReference type="PANTHER" id="PTHR13486:SF2">
    <property type="entry name" value="SPLICING FACTOR C9ORF78"/>
    <property type="match status" value="1"/>
</dbReference>
<dbReference type="GO" id="GO:0005681">
    <property type="term" value="C:spliceosomal complex"/>
    <property type="evidence" value="ECO:0007669"/>
    <property type="project" value="TreeGrafter"/>
</dbReference>
<evidence type="ECO:0000256" key="1">
    <source>
        <dbReference type="ARBA" id="ARBA00004123"/>
    </source>
</evidence>
<accession>A0A0D0VGI5</accession>
<dbReference type="HOGENOM" id="CLU_053736_0_0_1"/>
<sequence length="312" mass="35551">MFKKRSRPTSVREKSRIEESEGSGNEEKLASGSGTPVEEQEDNTGRTVEELLMLKKLKKAQSRQGIDLEKLNRGEEKKSKGKKKEEDAATKYGLQSGRGMGRGDGEKEKDEEMEDEDERAKRLVRVNNFTQQTNALDVDKHMMAYIETELAKRRGQAAAPTDKSTVEDNDPQAELYRIAEKYQFETKKKKADDEGNVTNSLGMLTSIPEVDLGMDNRLKNIEMTEKAKRDMLEQRKQEAAATAAAAKEAEDPGYAAARFYRPNQKSASDIYANYEKRQTTGVPRQESATDEQVYERFKKRWDNSFSNFSLYR</sequence>
<comment type="subcellular location">
    <subcellularLocation>
        <location evidence="1">Nucleus</location>
    </subcellularLocation>
</comment>
<evidence type="ECO:0000256" key="3">
    <source>
        <dbReference type="ARBA" id="ARBA00023242"/>
    </source>
</evidence>
<comment type="similarity">
    <text evidence="2">Belongs to the TLS1 family.</text>
</comment>
<dbReference type="AlphaFoldDB" id="A0A0D0VGI5"/>
<feature type="region of interest" description="Disordered" evidence="4">
    <location>
        <begin position="152"/>
        <end position="172"/>
    </location>
</feature>
<keyword evidence="3" id="KW-0539">Nucleus</keyword>
<protein>
    <submittedName>
        <fullName evidence="5">Uncharacterized protein</fullName>
    </submittedName>
</protein>
<dbReference type="EMBL" id="KN847983">
    <property type="protein sequence ID" value="KIR46536.1"/>
    <property type="molecule type" value="Genomic_DNA"/>
</dbReference>
<dbReference type="OrthoDB" id="5627at2759"/>
<gene>
    <name evidence="5" type="ORF">I312_04023</name>
</gene>
<organism evidence="5">
    <name type="scientific">Cryptococcus bacillisporus CA1280</name>
    <dbReference type="NCBI Taxonomy" id="1296109"/>
    <lineage>
        <taxon>Eukaryota</taxon>
        <taxon>Fungi</taxon>
        <taxon>Dikarya</taxon>
        <taxon>Basidiomycota</taxon>
        <taxon>Agaricomycotina</taxon>
        <taxon>Tremellomycetes</taxon>
        <taxon>Tremellales</taxon>
        <taxon>Cryptococcaceae</taxon>
        <taxon>Cryptococcus</taxon>
        <taxon>Cryptococcus gattii species complex</taxon>
    </lineage>
</organism>
<reference evidence="5" key="1">
    <citation type="submission" date="2015-01" db="EMBL/GenBank/DDBJ databases">
        <title>The Genome Sequence of Cryptococcus gattii CA1280.</title>
        <authorList>
            <consortium name="The Broad Institute Genomics Platform"/>
            <person name="Cuomo C."/>
            <person name="Litvintseva A."/>
            <person name="Chen Y."/>
            <person name="Heitman J."/>
            <person name="Sun S."/>
            <person name="Springer D."/>
            <person name="Dromer F."/>
            <person name="Young S."/>
            <person name="Zeng Q."/>
            <person name="Gargeya S."/>
            <person name="Abouelleil A."/>
            <person name="Alvarado L."/>
            <person name="Chapman S.B."/>
            <person name="Gainer-Dewar J."/>
            <person name="Goldberg J."/>
            <person name="Griggs A."/>
            <person name="Gujja S."/>
            <person name="Hansen M."/>
            <person name="Howarth C."/>
            <person name="Imamovic A."/>
            <person name="Larimer J."/>
            <person name="Murphy C."/>
            <person name="Naylor J."/>
            <person name="Pearson M."/>
            <person name="Priest M."/>
            <person name="Roberts A."/>
            <person name="Saif S."/>
            <person name="Shea T."/>
            <person name="Sykes S."/>
            <person name="Wortman J."/>
            <person name="Nusbaum C."/>
            <person name="Birren B."/>
        </authorList>
    </citation>
    <scope>NUCLEOTIDE SEQUENCE [LARGE SCALE GENOMIC DNA]</scope>
    <source>
        <strain evidence="5">CA1280</strain>
    </source>
</reference>
<dbReference type="PANTHER" id="PTHR13486">
    <property type="entry name" value="TELOMERE LENGTH AND SILENCING PROTEIN 1 TLS1 FAMILY MEMBER"/>
    <property type="match status" value="1"/>
</dbReference>
<feature type="region of interest" description="Disordered" evidence="4">
    <location>
        <begin position="1"/>
        <end position="126"/>
    </location>
</feature>
<feature type="compositionally biased region" description="Basic and acidic residues" evidence="4">
    <location>
        <begin position="66"/>
        <end position="89"/>
    </location>
</feature>
<proteinExistence type="inferred from homology"/>
<dbReference type="InterPro" id="IPR010756">
    <property type="entry name" value="Tls1-like"/>
</dbReference>
<evidence type="ECO:0000256" key="4">
    <source>
        <dbReference type="SAM" id="MobiDB-lite"/>
    </source>
</evidence>
<name>A0A0D0VGI5_CRYGA</name>
<feature type="compositionally biased region" description="Basic and acidic residues" evidence="4">
    <location>
        <begin position="43"/>
        <end position="53"/>
    </location>
</feature>